<dbReference type="GO" id="GO:0031956">
    <property type="term" value="F:medium-chain fatty acid-CoA ligase activity"/>
    <property type="evidence" value="ECO:0007669"/>
    <property type="project" value="TreeGrafter"/>
</dbReference>
<dbReference type="InterPro" id="IPR000873">
    <property type="entry name" value="AMP-dep_synth/lig_dom"/>
</dbReference>
<keyword evidence="2 6" id="KW-0436">Ligase</keyword>
<dbReference type="PANTHER" id="PTHR43201:SF5">
    <property type="entry name" value="MEDIUM-CHAIN ACYL-COA LIGASE ACSF2, MITOCHONDRIAL"/>
    <property type="match status" value="1"/>
</dbReference>
<gene>
    <name evidence="6" type="ORF">UV61_C0002G0030</name>
</gene>
<reference evidence="6 7" key="1">
    <citation type="journal article" date="2015" name="Nature">
        <title>rRNA introns, odd ribosomes, and small enigmatic genomes across a large radiation of phyla.</title>
        <authorList>
            <person name="Brown C.T."/>
            <person name="Hug L.A."/>
            <person name="Thomas B.C."/>
            <person name="Sharon I."/>
            <person name="Castelle C.J."/>
            <person name="Singh A."/>
            <person name="Wilkins M.J."/>
            <person name="Williams K.H."/>
            <person name="Banfield J.F."/>
        </authorList>
    </citation>
    <scope>NUCLEOTIDE SEQUENCE [LARGE SCALE GENOMIC DNA]</scope>
</reference>
<dbReference type="Gene3D" id="3.40.630.30">
    <property type="match status" value="1"/>
</dbReference>
<feature type="region of interest" description="Disordered" evidence="3">
    <location>
        <begin position="519"/>
        <end position="539"/>
    </location>
</feature>
<dbReference type="InterPro" id="IPR042099">
    <property type="entry name" value="ANL_N_sf"/>
</dbReference>
<dbReference type="Pfam" id="PF13193">
    <property type="entry name" value="AMP-binding_C"/>
    <property type="match status" value="1"/>
</dbReference>
<protein>
    <submittedName>
        <fullName evidence="6">AMP-dependent synthetase and ligase</fullName>
    </submittedName>
</protein>
<sequence>MTSIQLLVKNGRPITYQPPVKSVFTLLQNHARDLTNHIALSAVNVDTGERTQLTFQQLLNRVVQAAHYLQALGIKKGDRFAILMSNTLEVLILELAGGVISAATVPLDAKRDTFERKLYKLQDTKSQVLFIKAETATAEIQNLARKIKVSVFPNTQAFFKMIEKYPIQPTFEPSADLHSLYLILYTSGTTALPKGVPITAQALLANAEGIAKWQKLTSRDRFNIILPLHHINSTTMSFATLLVGGTIVVNSRYSASRFWQVIDQEKCTITSVVPTIIHDLLTRQNEVNTKSIKNSSLKRILVGSAPVLPEERFYEHFKIRVVQGYGQTETALRVTGVPIDLKEAQYKKQVKENTIGAELMNCNVAILKKNGTEAHEKETGEICIRGPIMAEGYLNNKQATQESFHDGWFHSGDLGYWKIHYTRHSGKPEGRIQNPNQDRFPNQVRDKLWTSQDDKLKYFYIIGRLKEIIIKGGVNLSPALIEDALLNNFSEINEVSVVGFPDARMGEEVAAVVVLKRHSGNPDSHQTSNEVGSSIQNPDSGVANAPQNDIVKKILDAAAQNKISGLSPYEMPKKVFVVDSLPKTSTGKIQRVEVKKLVAEKMKPEKLTYYYVRQIKPQEIEILKKAVEINNDRWTGLPATLHEFRKRAKNGIVLGVFNDSAQLVGSLCYVQMLFNQVKQLKTWREATANGTLSNHNPQGDTLLCVAISITLPNPPLQREGIPPLNPTLPPLNLRGGEEGLNNVTIKQFNNSLLTQLAKQHIQQYANSNLDHVLNFHRKPKGDLPGATVWKILANGRPDDREACGYNVLMKYPQIPKGTKIIHSASSTSSIMLIEHALMFAQKQGIKHVIAFSRPAGFYKWLRVNKVV</sequence>
<dbReference type="Proteomes" id="UP000034050">
    <property type="component" value="Unassembled WGS sequence"/>
</dbReference>
<dbReference type="EMBL" id="LCFD01000002">
    <property type="protein sequence ID" value="KKS87309.1"/>
    <property type="molecule type" value="Genomic_DNA"/>
</dbReference>
<feature type="domain" description="AMP-binding enzyme C-terminal" evidence="5">
    <location>
        <begin position="485"/>
        <end position="588"/>
    </location>
</feature>
<name>A0A0G1CP29_9BACT</name>
<dbReference type="AlphaFoldDB" id="A0A0G1CP29"/>
<evidence type="ECO:0000256" key="2">
    <source>
        <dbReference type="ARBA" id="ARBA00022598"/>
    </source>
</evidence>
<feature type="domain" description="AMP-dependent synthetase/ligase" evidence="4">
    <location>
        <begin position="28"/>
        <end position="394"/>
    </location>
</feature>
<organism evidence="6 7">
    <name type="scientific">Candidatus Gottesmanbacteria bacterium GW2011_GWB1_43_11</name>
    <dbReference type="NCBI Taxonomy" id="1618446"/>
    <lineage>
        <taxon>Bacteria</taxon>
        <taxon>Candidatus Gottesmaniibacteriota</taxon>
    </lineage>
</organism>
<evidence type="ECO:0000313" key="7">
    <source>
        <dbReference type="Proteomes" id="UP000034050"/>
    </source>
</evidence>
<dbReference type="InterPro" id="IPR025110">
    <property type="entry name" value="AMP-bd_C"/>
</dbReference>
<evidence type="ECO:0000256" key="1">
    <source>
        <dbReference type="ARBA" id="ARBA00006432"/>
    </source>
</evidence>
<comment type="similarity">
    <text evidence="1">Belongs to the ATP-dependent AMP-binding enzyme family.</text>
</comment>
<dbReference type="InterPro" id="IPR045851">
    <property type="entry name" value="AMP-bd_C_sf"/>
</dbReference>
<proteinExistence type="inferred from homology"/>
<dbReference type="Pfam" id="PF00501">
    <property type="entry name" value="AMP-binding"/>
    <property type="match status" value="1"/>
</dbReference>
<evidence type="ECO:0000259" key="5">
    <source>
        <dbReference type="Pfam" id="PF13193"/>
    </source>
</evidence>
<dbReference type="GO" id="GO:0006631">
    <property type="term" value="P:fatty acid metabolic process"/>
    <property type="evidence" value="ECO:0007669"/>
    <property type="project" value="TreeGrafter"/>
</dbReference>
<dbReference type="PATRIC" id="fig|1618446.3.peg.151"/>
<evidence type="ECO:0000256" key="3">
    <source>
        <dbReference type="SAM" id="MobiDB-lite"/>
    </source>
</evidence>
<evidence type="ECO:0000259" key="4">
    <source>
        <dbReference type="Pfam" id="PF00501"/>
    </source>
</evidence>
<dbReference type="PANTHER" id="PTHR43201">
    <property type="entry name" value="ACYL-COA SYNTHETASE"/>
    <property type="match status" value="1"/>
</dbReference>
<dbReference type="STRING" id="1618446.UV61_C0002G0030"/>
<comment type="caution">
    <text evidence="6">The sequence shown here is derived from an EMBL/GenBank/DDBJ whole genome shotgun (WGS) entry which is preliminary data.</text>
</comment>
<accession>A0A0G1CP29</accession>
<dbReference type="SUPFAM" id="SSF56801">
    <property type="entry name" value="Acetyl-CoA synthetase-like"/>
    <property type="match status" value="1"/>
</dbReference>
<dbReference type="Gene3D" id="3.30.300.30">
    <property type="match status" value="1"/>
</dbReference>
<feature type="compositionally biased region" description="Polar residues" evidence="3">
    <location>
        <begin position="521"/>
        <end position="539"/>
    </location>
</feature>
<evidence type="ECO:0000313" key="6">
    <source>
        <dbReference type="EMBL" id="KKS87309.1"/>
    </source>
</evidence>
<dbReference type="Gene3D" id="3.40.50.12780">
    <property type="entry name" value="N-terminal domain of ligase-like"/>
    <property type="match status" value="1"/>
</dbReference>